<comment type="caution">
    <text evidence="1">The sequence shown here is derived from an EMBL/GenBank/DDBJ whole genome shotgun (WGS) entry which is preliminary data.</text>
</comment>
<sequence length="55" mass="6107">MNRYNETLVITNNLKTRSGHLDDAISNVRGRDEVMDMISALRLGSSLGPYSPTIL</sequence>
<reference evidence="1" key="1">
    <citation type="journal article" date="2019" name="bioRxiv">
        <title>The Genome of the Zebra Mussel, Dreissena polymorpha: A Resource for Invasive Species Research.</title>
        <authorList>
            <person name="McCartney M.A."/>
            <person name="Auch B."/>
            <person name="Kono T."/>
            <person name="Mallez S."/>
            <person name="Zhang Y."/>
            <person name="Obille A."/>
            <person name="Becker A."/>
            <person name="Abrahante J.E."/>
            <person name="Garbe J."/>
            <person name="Badalamenti J.P."/>
            <person name="Herman A."/>
            <person name="Mangelson H."/>
            <person name="Liachko I."/>
            <person name="Sullivan S."/>
            <person name="Sone E.D."/>
            <person name="Koren S."/>
            <person name="Silverstein K.A.T."/>
            <person name="Beckman K.B."/>
            <person name="Gohl D.M."/>
        </authorList>
    </citation>
    <scope>NUCLEOTIDE SEQUENCE</scope>
    <source>
        <strain evidence="1">Duluth1</strain>
        <tissue evidence="1">Whole animal</tissue>
    </source>
</reference>
<dbReference type="AlphaFoldDB" id="A0A9D4QKB9"/>
<evidence type="ECO:0000313" key="2">
    <source>
        <dbReference type="Proteomes" id="UP000828390"/>
    </source>
</evidence>
<reference evidence="1" key="2">
    <citation type="submission" date="2020-11" db="EMBL/GenBank/DDBJ databases">
        <authorList>
            <person name="McCartney M.A."/>
            <person name="Auch B."/>
            <person name="Kono T."/>
            <person name="Mallez S."/>
            <person name="Becker A."/>
            <person name="Gohl D.M."/>
            <person name="Silverstein K.A.T."/>
            <person name="Koren S."/>
            <person name="Bechman K.B."/>
            <person name="Herman A."/>
            <person name="Abrahante J.E."/>
            <person name="Garbe J."/>
        </authorList>
    </citation>
    <scope>NUCLEOTIDE SEQUENCE</scope>
    <source>
        <strain evidence="1">Duluth1</strain>
        <tissue evidence="1">Whole animal</tissue>
    </source>
</reference>
<organism evidence="1 2">
    <name type="scientific">Dreissena polymorpha</name>
    <name type="common">Zebra mussel</name>
    <name type="synonym">Mytilus polymorpha</name>
    <dbReference type="NCBI Taxonomy" id="45954"/>
    <lineage>
        <taxon>Eukaryota</taxon>
        <taxon>Metazoa</taxon>
        <taxon>Spiralia</taxon>
        <taxon>Lophotrochozoa</taxon>
        <taxon>Mollusca</taxon>
        <taxon>Bivalvia</taxon>
        <taxon>Autobranchia</taxon>
        <taxon>Heteroconchia</taxon>
        <taxon>Euheterodonta</taxon>
        <taxon>Imparidentia</taxon>
        <taxon>Neoheterodontei</taxon>
        <taxon>Myida</taxon>
        <taxon>Dreissenoidea</taxon>
        <taxon>Dreissenidae</taxon>
        <taxon>Dreissena</taxon>
    </lineage>
</organism>
<proteinExistence type="predicted"/>
<dbReference type="EMBL" id="JAIWYP010000004">
    <property type="protein sequence ID" value="KAH3834284.1"/>
    <property type="molecule type" value="Genomic_DNA"/>
</dbReference>
<dbReference type="Proteomes" id="UP000828390">
    <property type="component" value="Unassembled WGS sequence"/>
</dbReference>
<name>A0A9D4QKB9_DREPO</name>
<protein>
    <submittedName>
        <fullName evidence="1">Uncharacterized protein</fullName>
    </submittedName>
</protein>
<accession>A0A9D4QKB9</accession>
<evidence type="ECO:0000313" key="1">
    <source>
        <dbReference type="EMBL" id="KAH3834284.1"/>
    </source>
</evidence>
<keyword evidence="2" id="KW-1185">Reference proteome</keyword>
<gene>
    <name evidence="1" type="ORF">DPMN_107605</name>
</gene>